<proteinExistence type="inferred from homology"/>
<evidence type="ECO:0000256" key="9">
    <source>
        <dbReference type="ARBA" id="ARBA00022833"/>
    </source>
</evidence>
<dbReference type="OrthoDB" id="9880441at2759"/>
<reference evidence="12" key="1">
    <citation type="submission" date="2006-10" db="EMBL/GenBank/DDBJ databases">
        <authorList>
            <person name="Amadeo P."/>
            <person name="Zhao Q."/>
            <person name="Wortman J."/>
            <person name="Fraser-Liggett C."/>
            <person name="Carlton J."/>
        </authorList>
    </citation>
    <scope>NUCLEOTIDE SEQUENCE</scope>
    <source>
        <strain evidence="12">G3</strain>
    </source>
</reference>
<dbReference type="Proteomes" id="UP000001542">
    <property type="component" value="Unassembled WGS sequence"/>
</dbReference>
<evidence type="ECO:0000256" key="8">
    <source>
        <dbReference type="ARBA" id="ARBA00022801"/>
    </source>
</evidence>
<dbReference type="SUPFAM" id="SSF53187">
    <property type="entry name" value="Zn-dependent exopeptidases"/>
    <property type="match status" value="1"/>
</dbReference>
<dbReference type="SMR" id="A2FQD2"/>
<dbReference type="AlphaFoldDB" id="A2FQD2"/>
<evidence type="ECO:0000313" key="12">
    <source>
        <dbReference type="EMBL" id="EAX92879.1"/>
    </source>
</evidence>
<name>A2FQD2_TRIV3</name>
<dbReference type="PANTHER" id="PTHR28570">
    <property type="entry name" value="ASPARTYL AMINOPEPTIDASE"/>
    <property type="match status" value="1"/>
</dbReference>
<evidence type="ECO:0000256" key="6">
    <source>
        <dbReference type="ARBA" id="ARBA00022670"/>
    </source>
</evidence>
<dbReference type="GO" id="GO:0005737">
    <property type="term" value="C:cytoplasm"/>
    <property type="evidence" value="ECO:0007669"/>
    <property type="project" value="UniProtKB-ARBA"/>
</dbReference>
<keyword evidence="7 11" id="KW-0479">Metal-binding</keyword>
<dbReference type="STRING" id="5722.A2FQD2"/>
<dbReference type="GO" id="GO:0006508">
    <property type="term" value="P:proteolysis"/>
    <property type="evidence" value="ECO:0007669"/>
    <property type="project" value="UniProtKB-KW"/>
</dbReference>
<dbReference type="Gene3D" id="2.30.250.10">
    <property type="entry name" value="Aminopeptidase i, Domain 2"/>
    <property type="match status" value="1"/>
</dbReference>
<dbReference type="eggNOG" id="KOG2596">
    <property type="taxonomic scope" value="Eukaryota"/>
</dbReference>
<comment type="similarity">
    <text evidence="3 11">Belongs to the peptidase M18 family.</text>
</comment>
<dbReference type="Pfam" id="PF02127">
    <property type="entry name" value="Peptidase_M18"/>
    <property type="match status" value="1"/>
</dbReference>
<dbReference type="KEGG" id="tva:4750594"/>
<evidence type="ECO:0000256" key="4">
    <source>
        <dbReference type="ARBA" id="ARBA00011965"/>
    </source>
</evidence>
<dbReference type="EC" id="3.4.11.21" evidence="4"/>
<protein>
    <recommendedName>
        <fullName evidence="4">aspartyl aminopeptidase</fullName>
        <ecNumber evidence="4">3.4.11.21</ecNumber>
    </recommendedName>
</protein>
<dbReference type="VEuPathDB" id="TrichDB:TVAG_467260"/>
<organism evidence="12 13">
    <name type="scientific">Trichomonas vaginalis (strain ATCC PRA-98 / G3)</name>
    <dbReference type="NCBI Taxonomy" id="412133"/>
    <lineage>
        <taxon>Eukaryota</taxon>
        <taxon>Metamonada</taxon>
        <taxon>Parabasalia</taxon>
        <taxon>Trichomonadida</taxon>
        <taxon>Trichomonadidae</taxon>
        <taxon>Trichomonas</taxon>
    </lineage>
</organism>
<evidence type="ECO:0000256" key="3">
    <source>
        <dbReference type="ARBA" id="ARBA00008290"/>
    </source>
</evidence>
<keyword evidence="10 11" id="KW-0482">Metalloprotease</keyword>
<evidence type="ECO:0000256" key="5">
    <source>
        <dbReference type="ARBA" id="ARBA00022438"/>
    </source>
</evidence>
<evidence type="ECO:0000256" key="7">
    <source>
        <dbReference type="ARBA" id="ARBA00022723"/>
    </source>
</evidence>
<keyword evidence="6 11" id="KW-0645">Protease</keyword>
<dbReference type="EMBL" id="DS113942">
    <property type="protein sequence ID" value="EAX92879.1"/>
    <property type="molecule type" value="Genomic_DNA"/>
</dbReference>
<dbReference type="PANTHER" id="PTHR28570:SF3">
    <property type="entry name" value="ASPARTYL AMINOPEPTIDASE"/>
    <property type="match status" value="1"/>
</dbReference>
<dbReference type="GO" id="GO:0008270">
    <property type="term" value="F:zinc ion binding"/>
    <property type="evidence" value="ECO:0007669"/>
    <property type="project" value="InterPro"/>
</dbReference>
<evidence type="ECO:0000313" key="13">
    <source>
        <dbReference type="Proteomes" id="UP000001542"/>
    </source>
</evidence>
<evidence type="ECO:0000256" key="2">
    <source>
        <dbReference type="ARBA" id="ARBA00001947"/>
    </source>
</evidence>
<evidence type="ECO:0000256" key="1">
    <source>
        <dbReference type="ARBA" id="ARBA00001335"/>
    </source>
</evidence>
<dbReference type="RefSeq" id="XP_001305809.1">
    <property type="nucleotide sequence ID" value="XM_001305808.1"/>
</dbReference>
<dbReference type="PRINTS" id="PR00932">
    <property type="entry name" value="AMINO1PTASE"/>
</dbReference>
<accession>A2FQD2</accession>
<dbReference type="VEuPathDB" id="TrichDB:TVAGG3_1048090"/>
<keyword evidence="9 11" id="KW-0862">Zinc</keyword>
<sequence>MSTNDIDQLAGKFMDFIDKCPSPYHVCQYMKEKLLEAGFIEIDERKIWPEGIKKGFVIRDFRSIIAFNVNSLEKAVLASAHNDFHSIKIIQRHESQQVSEYVSPVQNYGNPLWDSYADRSLRIGGIVSYINDNKKLDFKLIDSEKAVASFPNLAIHLRGKGYGYRFSPGDNYVSFGHASINDVIANVAKLDSNKIKDHDLFLVDSQPSRRIADLITGGRIDNFASCFAVLESFLNSSTENPNSATQIMSIFDRSLIDGDTAAGTNSTFLEDVLDYIFDEKLDEVRDSIFHVSCDHAEANHPSFPDFYNPDQKILMSKGLAIKKSLRADLATDNITQFIITQVAKDANAPTQIYMCRNMQIMSPSAGTNITANSGLRTADVGIPILSIGSARQTASATDLYNYTQILTKLFSNYGEYYRLLP</sequence>
<comment type="cofactor">
    <cofactor evidence="2">
        <name>Zn(2+)</name>
        <dbReference type="ChEBI" id="CHEBI:29105"/>
    </cofactor>
</comment>
<reference evidence="12" key="2">
    <citation type="journal article" date="2007" name="Science">
        <title>Draft genome sequence of the sexually transmitted pathogen Trichomonas vaginalis.</title>
        <authorList>
            <person name="Carlton J.M."/>
            <person name="Hirt R.P."/>
            <person name="Silva J.C."/>
            <person name="Delcher A.L."/>
            <person name="Schatz M."/>
            <person name="Zhao Q."/>
            <person name="Wortman J.R."/>
            <person name="Bidwell S.L."/>
            <person name="Alsmark U.C.M."/>
            <person name="Besteiro S."/>
            <person name="Sicheritz-Ponten T."/>
            <person name="Noel C.J."/>
            <person name="Dacks J.B."/>
            <person name="Foster P.G."/>
            <person name="Simillion C."/>
            <person name="Van de Peer Y."/>
            <person name="Miranda-Saavedra D."/>
            <person name="Barton G.J."/>
            <person name="Westrop G.D."/>
            <person name="Mueller S."/>
            <person name="Dessi D."/>
            <person name="Fiori P.L."/>
            <person name="Ren Q."/>
            <person name="Paulsen I."/>
            <person name="Zhang H."/>
            <person name="Bastida-Corcuera F.D."/>
            <person name="Simoes-Barbosa A."/>
            <person name="Brown M.T."/>
            <person name="Hayes R.D."/>
            <person name="Mukherjee M."/>
            <person name="Okumura C.Y."/>
            <person name="Schneider R."/>
            <person name="Smith A.J."/>
            <person name="Vanacova S."/>
            <person name="Villalvazo M."/>
            <person name="Haas B.J."/>
            <person name="Pertea M."/>
            <person name="Feldblyum T.V."/>
            <person name="Utterback T.R."/>
            <person name="Shu C.L."/>
            <person name="Osoegawa K."/>
            <person name="de Jong P.J."/>
            <person name="Hrdy I."/>
            <person name="Horvathova L."/>
            <person name="Zubacova Z."/>
            <person name="Dolezal P."/>
            <person name="Malik S.B."/>
            <person name="Logsdon J.M. Jr."/>
            <person name="Henze K."/>
            <person name="Gupta A."/>
            <person name="Wang C.C."/>
            <person name="Dunne R.L."/>
            <person name="Upcroft J.A."/>
            <person name="Upcroft P."/>
            <person name="White O."/>
            <person name="Salzberg S.L."/>
            <person name="Tang P."/>
            <person name="Chiu C.-H."/>
            <person name="Lee Y.-S."/>
            <person name="Embley T.M."/>
            <person name="Coombs G.H."/>
            <person name="Mottram J.C."/>
            <person name="Tachezy J."/>
            <person name="Fraser-Liggett C.M."/>
            <person name="Johnson P.J."/>
        </authorList>
    </citation>
    <scope>NUCLEOTIDE SEQUENCE [LARGE SCALE GENOMIC DNA]</scope>
    <source>
        <strain evidence="12">G3</strain>
    </source>
</reference>
<keyword evidence="5 11" id="KW-0031">Aminopeptidase</keyword>
<dbReference type="GO" id="GO:0004177">
    <property type="term" value="F:aminopeptidase activity"/>
    <property type="evidence" value="ECO:0007669"/>
    <property type="project" value="UniProtKB-KW"/>
</dbReference>
<dbReference type="InterPro" id="IPR001948">
    <property type="entry name" value="Peptidase_M18"/>
</dbReference>
<evidence type="ECO:0000256" key="11">
    <source>
        <dbReference type="RuleBase" id="RU004386"/>
    </source>
</evidence>
<gene>
    <name evidence="12" type="ORF">TVAG_467260</name>
</gene>
<dbReference type="InParanoid" id="A2FQD2"/>
<keyword evidence="13" id="KW-1185">Reference proteome</keyword>
<comment type="catalytic activity">
    <reaction evidence="1">
        <text>Release of an N-terminal aspartate or glutamate from a peptide, with a preference for aspartate.</text>
        <dbReference type="EC" id="3.4.11.21"/>
    </reaction>
</comment>
<evidence type="ECO:0000256" key="10">
    <source>
        <dbReference type="ARBA" id="ARBA00023049"/>
    </source>
</evidence>
<dbReference type="SUPFAM" id="SSF101821">
    <property type="entry name" value="Aminopeptidase/glucanase lid domain"/>
    <property type="match status" value="1"/>
</dbReference>
<dbReference type="InterPro" id="IPR023358">
    <property type="entry name" value="Peptidase_M18_dom2"/>
</dbReference>
<keyword evidence="8 11" id="KW-0378">Hydrolase</keyword>
<dbReference type="Gene3D" id="3.40.630.10">
    <property type="entry name" value="Zn peptidases"/>
    <property type="match status" value="1"/>
</dbReference>
<dbReference type="GO" id="GO:0008237">
    <property type="term" value="F:metallopeptidase activity"/>
    <property type="evidence" value="ECO:0007669"/>
    <property type="project" value="UniProtKB-KW"/>
</dbReference>